<dbReference type="Gene3D" id="3.50.30.40">
    <property type="entry name" value="Ribonuclease E inhibitor RraA/RraA-like"/>
    <property type="match status" value="1"/>
</dbReference>
<evidence type="ECO:0008006" key="4">
    <source>
        <dbReference type="Google" id="ProtNLM"/>
    </source>
</evidence>
<dbReference type="InterPro" id="IPR036704">
    <property type="entry name" value="RraA/RraA-like_sf"/>
</dbReference>
<sequence length="216" mass="23543">MSNISQTLQGLKRFTTCDIGDALVKLKQPYGGFLDGLKMYSPGGGSIYGPAITVKMVETNSPGPTPAMHFADANKEGHIMYIQQPKGMYSACWGGLMSTRAQKLGSLGTMIDGRMRDTSEHVEMGYPVFARDTSVLGSNTFTRASEINVPVQFKGDLWVHPGDILVGDENGAVVVPPSLLEQVIELCQERFEIDEKTMQALRAGEAMGPTIKRLRK</sequence>
<feature type="binding site" evidence="1">
    <location>
        <position position="116"/>
    </location>
    <ligand>
        <name>substrate</name>
    </ligand>
</feature>
<protein>
    <recommendedName>
        <fullName evidence="4">RraA-like protein</fullName>
    </recommendedName>
</protein>
<dbReference type="GeneID" id="81604556"/>
<name>A0AAD6FZH2_9EURO</name>
<dbReference type="RefSeq" id="XP_056763162.1">
    <property type="nucleotide sequence ID" value="XM_056914313.1"/>
</dbReference>
<dbReference type="EMBL" id="JAPVEA010000008">
    <property type="protein sequence ID" value="KAJ5439933.1"/>
    <property type="molecule type" value="Genomic_DNA"/>
</dbReference>
<feature type="binding site" evidence="1">
    <location>
        <position position="117"/>
    </location>
    <ligand>
        <name>Mg(2+)</name>
        <dbReference type="ChEBI" id="CHEBI:18420"/>
    </ligand>
</feature>
<comment type="caution">
    <text evidence="2">The sequence shown here is derived from an EMBL/GenBank/DDBJ whole genome shotgun (WGS) entry which is preliminary data.</text>
</comment>
<dbReference type="CDD" id="cd16841">
    <property type="entry name" value="RraA_family"/>
    <property type="match status" value="1"/>
</dbReference>
<reference evidence="2" key="1">
    <citation type="submission" date="2022-12" db="EMBL/GenBank/DDBJ databases">
        <authorList>
            <person name="Petersen C."/>
        </authorList>
    </citation>
    <scope>NUCLEOTIDE SEQUENCE</scope>
    <source>
        <strain evidence="2">IBT 16125</strain>
    </source>
</reference>
<dbReference type="GO" id="GO:0008948">
    <property type="term" value="F:oxaloacetate decarboxylase activity"/>
    <property type="evidence" value="ECO:0007669"/>
    <property type="project" value="TreeGrafter"/>
</dbReference>
<dbReference type="AlphaFoldDB" id="A0AAD6FZH2"/>
<keyword evidence="1" id="KW-0479">Metal-binding</keyword>
<comment type="cofactor">
    <cofactor evidence="1">
        <name>Mg(2+)</name>
        <dbReference type="ChEBI" id="CHEBI:18420"/>
    </cofactor>
</comment>
<accession>A0AAD6FZH2</accession>
<dbReference type="Pfam" id="PF03737">
    <property type="entry name" value="RraA-like"/>
    <property type="match status" value="1"/>
</dbReference>
<dbReference type="GO" id="GO:0046872">
    <property type="term" value="F:metal ion binding"/>
    <property type="evidence" value="ECO:0007669"/>
    <property type="project" value="UniProtKB-KW"/>
</dbReference>
<evidence type="ECO:0000256" key="1">
    <source>
        <dbReference type="PIRSR" id="PIRSR605493-1"/>
    </source>
</evidence>
<keyword evidence="3" id="KW-1185">Reference proteome</keyword>
<dbReference type="PANTHER" id="PTHR33254:SF4">
    <property type="entry name" value="4-HYDROXY-4-METHYL-2-OXOGLUTARATE ALDOLASE 3-RELATED"/>
    <property type="match status" value="1"/>
</dbReference>
<dbReference type="GO" id="GO:0047443">
    <property type="term" value="F:4-hydroxy-4-methyl-2-oxoglutarate aldolase activity"/>
    <property type="evidence" value="ECO:0007669"/>
    <property type="project" value="TreeGrafter"/>
</dbReference>
<dbReference type="Proteomes" id="UP001213681">
    <property type="component" value="Unassembled WGS sequence"/>
</dbReference>
<gene>
    <name evidence="2" type="ORF">N7458_010931</name>
</gene>
<evidence type="ECO:0000313" key="3">
    <source>
        <dbReference type="Proteomes" id="UP001213681"/>
    </source>
</evidence>
<keyword evidence="1" id="KW-0460">Magnesium</keyword>
<dbReference type="InterPro" id="IPR005493">
    <property type="entry name" value="RraA/RraA-like"/>
</dbReference>
<proteinExistence type="predicted"/>
<feature type="binding site" evidence="1">
    <location>
        <begin position="94"/>
        <end position="97"/>
    </location>
    <ligand>
        <name>substrate</name>
    </ligand>
</feature>
<dbReference type="SUPFAM" id="SSF89562">
    <property type="entry name" value="RraA-like"/>
    <property type="match status" value="1"/>
</dbReference>
<organism evidence="2 3">
    <name type="scientific">Penicillium daleae</name>
    <dbReference type="NCBI Taxonomy" id="63821"/>
    <lineage>
        <taxon>Eukaryota</taxon>
        <taxon>Fungi</taxon>
        <taxon>Dikarya</taxon>
        <taxon>Ascomycota</taxon>
        <taxon>Pezizomycotina</taxon>
        <taxon>Eurotiomycetes</taxon>
        <taxon>Eurotiomycetidae</taxon>
        <taxon>Eurotiales</taxon>
        <taxon>Aspergillaceae</taxon>
        <taxon>Penicillium</taxon>
    </lineage>
</organism>
<dbReference type="PANTHER" id="PTHR33254">
    <property type="entry name" value="4-HYDROXY-4-METHYL-2-OXOGLUTARATE ALDOLASE 3-RELATED"/>
    <property type="match status" value="1"/>
</dbReference>
<evidence type="ECO:0000313" key="2">
    <source>
        <dbReference type="EMBL" id="KAJ5439933.1"/>
    </source>
</evidence>
<reference evidence="2" key="2">
    <citation type="journal article" date="2023" name="IMA Fungus">
        <title>Comparative genomic study of the Penicillium genus elucidates a diverse pangenome and 15 lateral gene transfer events.</title>
        <authorList>
            <person name="Petersen C."/>
            <person name="Sorensen T."/>
            <person name="Nielsen M.R."/>
            <person name="Sondergaard T.E."/>
            <person name="Sorensen J.L."/>
            <person name="Fitzpatrick D.A."/>
            <person name="Frisvad J.C."/>
            <person name="Nielsen K.L."/>
        </authorList>
    </citation>
    <scope>NUCLEOTIDE SEQUENCE</scope>
    <source>
        <strain evidence="2">IBT 16125</strain>
    </source>
</reference>